<evidence type="ECO:0000313" key="1">
    <source>
        <dbReference type="EMBL" id="KAL1251937.1"/>
    </source>
</evidence>
<reference evidence="1 2" key="1">
    <citation type="submission" date="2023-09" db="EMBL/GenBank/DDBJ databases">
        <authorList>
            <person name="Wang M."/>
        </authorList>
    </citation>
    <scope>NUCLEOTIDE SEQUENCE [LARGE SCALE GENOMIC DNA]</scope>
    <source>
        <strain evidence="1">GT-2023</strain>
        <tissue evidence="1">Liver</tissue>
    </source>
</reference>
<evidence type="ECO:0000313" key="2">
    <source>
        <dbReference type="Proteomes" id="UP001558613"/>
    </source>
</evidence>
<organism evidence="1 2">
    <name type="scientific">Cirrhinus molitorella</name>
    <name type="common">mud carp</name>
    <dbReference type="NCBI Taxonomy" id="172907"/>
    <lineage>
        <taxon>Eukaryota</taxon>
        <taxon>Metazoa</taxon>
        <taxon>Chordata</taxon>
        <taxon>Craniata</taxon>
        <taxon>Vertebrata</taxon>
        <taxon>Euteleostomi</taxon>
        <taxon>Actinopterygii</taxon>
        <taxon>Neopterygii</taxon>
        <taxon>Teleostei</taxon>
        <taxon>Ostariophysi</taxon>
        <taxon>Cypriniformes</taxon>
        <taxon>Cyprinidae</taxon>
        <taxon>Labeoninae</taxon>
        <taxon>Labeonini</taxon>
        <taxon>Cirrhinus</taxon>
    </lineage>
</organism>
<protein>
    <recommendedName>
        <fullName evidence="3">Transposase</fullName>
    </recommendedName>
</protein>
<accession>A0ABR3LJX6</accession>
<evidence type="ECO:0008006" key="3">
    <source>
        <dbReference type="Google" id="ProtNLM"/>
    </source>
</evidence>
<dbReference type="InterPro" id="IPR009057">
    <property type="entry name" value="Homeodomain-like_sf"/>
</dbReference>
<comment type="caution">
    <text evidence="1">The sequence shown here is derived from an EMBL/GenBank/DDBJ whole genome shotgun (WGS) entry which is preliminary data.</text>
</comment>
<dbReference type="Proteomes" id="UP001558613">
    <property type="component" value="Unassembled WGS sequence"/>
</dbReference>
<keyword evidence="2" id="KW-1185">Reference proteome</keyword>
<sequence>MRGGTQRRTRARVTDQIRATITDHVINHGLSYREAGERVQPNLSRDTVASIVRIFRETNRIQRLPPSGGRGKLLNEEQELAIVNMVIADNEIKLKAIQSRVVEDNLVFGNIAAISITSISRTLAKHRVRIKQLYKVPFERNSERIKELRHQYVQELVAFGTVEPYWLMEEERSKLGPDQEGPCCLNRSSRCRHMSPTGQLSLVG</sequence>
<proteinExistence type="predicted"/>
<dbReference type="SUPFAM" id="SSF46689">
    <property type="entry name" value="Homeodomain-like"/>
    <property type="match status" value="1"/>
</dbReference>
<dbReference type="EMBL" id="JAYMGO010000022">
    <property type="protein sequence ID" value="KAL1251937.1"/>
    <property type="molecule type" value="Genomic_DNA"/>
</dbReference>
<gene>
    <name evidence="1" type="ORF">QQF64_019733</name>
</gene>
<name>A0ABR3LJX6_9TELE</name>